<dbReference type="InterPro" id="IPR003329">
    <property type="entry name" value="Cytidylyl_trans"/>
</dbReference>
<evidence type="ECO:0000313" key="1">
    <source>
        <dbReference type="EMBL" id="KKK95450.1"/>
    </source>
</evidence>
<reference evidence="1" key="1">
    <citation type="journal article" date="2015" name="Nature">
        <title>Complex archaea that bridge the gap between prokaryotes and eukaryotes.</title>
        <authorList>
            <person name="Spang A."/>
            <person name="Saw J.H."/>
            <person name="Jorgensen S.L."/>
            <person name="Zaremba-Niedzwiedzka K."/>
            <person name="Martijn J."/>
            <person name="Lind A.E."/>
            <person name="van Eijk R."/>
            <person name="Schleper C."/>
            <person name="Guy L."/>
            <person name="Ettema T.J."/>
        </authorList>
    </citation>
    <scope>NUCLEOTIDE SEQUENCE</scope>
</reference>
<dbReference type="PANTHER" id="PTHR42866">
    <property type="entry name" value="3-DEOXY-MANNO-OCTULOSONATE CYTIDYLYLTRANSFERASE"/>
    <property type="match status" value="1"/>
</dbReference>
<proteinExistence type="predicted"/>
<feature type="non-terminal residue" evidence="1">
    <location>
        <position position="115"/>
    </location>
</feature>
<dbReference type="GO" id="GO:0005829">
    <property type="term" value="C:cytosol"/>
    <property type="evidence" value="ECO:0007669"/>
    <property type="project" value="TreeGrafter"/>
</dbReference>
<organism evidence="1">
    <name type="scientific">marine sediment metagenome</name>
    <dbReference type="NCBI Taxonomy" id="412755"/>
    <lineage>
        <taxon>unclassified sequences</taxon>
        <taxon>metagenomes</taxon>
        <taxon>ecological metagenomes</taxon>
    </lineage>
</organism>
<protein>
    <recommendedName>
        <fullName evidence="2">MobA-like NTP transferase domain-containing protein</fullName>
    </recommendedName>
</protein>
<evidence type="ECO:0008006" key="2">
    <source>
        <dbReference type="Google" id="ProtNLM"/>
    </source>
</evidence>
<gene>
    <name evidence="1" type="ORF">LCGC14_2672710</name>
</gene>
<dbReference type="Gene3D" id="3.90.550.10">
    <property type="entry name" value="Spore Coat Polysaccharide Biosynthesis Protein SpsA, Chain A"/>
    <property type="match status" value="1"/>
</dbReference>
<accession>A0A0F9AB47</accession>
<comment type="caution">
    <text evidence="1">The sequence shown here is derived from an EMBL/GenBank/DDBJ whole genome shotgun (WGS) entry which is preliminary data.</text>
</comment>
<sequence length="115" mass="13223">MESGRGVRIGVYIRMIIAIIQARLASTRLPNKVLMEVVPGISMLEMVIRRVRLAIQTRRIIIVTPDIKIAYMSEYYNCACEVWHKSPNVLSEYLGAINRFHSMKYKDTIVGIVRI</sequence>
<dbReference type="Pfam" id="PF02348">
    <property type="entry name" value="CTP_transf_3"/>
    <property type="match status" value="1"/>
</dbReference>
<dbReference type="PANTHER" id="PTHR42866:SF1">
    <property type="entry name" value="SPORE COAT POLYSACCHARIDE BIOSYNTHESIS PROTEIN SPSF"/>
    <property type="match status" value="1"/>
</dbReference>
<dbReference type="InterPro" id="IPR029044">
    <property type="entry name" value="Nucleotide-diphossugar_trans"/>
</dbReference>
<dbReference type="SUPFAM" id="SSF53448">
    <property type="entry name" value="Nucleotide-diphospho-sugar transferases"/>
    <property type="match status" value="1"/>
</dbReference>
<dbReference type="AlphaFoldDB" id="A0A0F9AB47"/>
<name>A0A0F9AB47_9ZZZZ</name>
<dbReference type="EMBL" id="LAZR01046905">
    <property type="protein sequence ID" value="KKK95450.1"/>
    <property type="molecule type" value="Genomic_DNA"/>
</dbReference>